<dbReference type="Proteomes" id="UP000289340">
    <property type="component" value="Chromosome 4"/>
</dbReference>
<dbReference type="AlphaFoldDB" id="A0A445KYV1"/>
<sequence length="129" mass="15438">KKTFFKLCRILQEKGQLVKTRNVPVAEAVAMFLLILAHNLKYRVVHFNYCRSMETISRQFKNVLRAIMKVNKEYLKFHDYNLEGSMENKWRWFKNSIGALDEIHISVINRSRIFFISAAPFFFRKIFVT</sequence>
<dbReference type="InterPro" id="IPR045249">
    <property type="entry name" value="HARBI1-like"/>
</dbReference>
<proteinExistence type="predicted"/>
<evidence type="ECO:0000313" key="2">
    <source>
        <dbReference type="EMBL" id="RZC16110.1"/>
    </source>
</evidence>
<evidence type="ECO:0000259" key="1">
    <source>
        <dbReference type="Pfam" id="PF26138"/>
    </source>
</evidence>
<comment type="caution">
    <text evidence="2">The sequence shown here is derived from an EMBL/GenBank/DDBJ whole genome shotgun (WGS) entry which is preliminary data.</text>
</comment>
<gene>
    <name evidence="2" type="ORF">D0Y65_009403</name>
</gene>
<name>A0A445KYV1_GLYSO</name>
<feature type="non-terminal residue" evidence="2">
    <location>
        <position position="1"/>
    </location>
</feature>
<evidence type="ECO:0000313" key="3">
    <source>
        <dbReference type="Proteomes" id="UP000289340"/>
    </source>
</evidence>
<protein>
    <recommendedName>
        <fullName evidence="1">DUF8040 domain-containing protein</fullName>
    </recommendedName>
</protein>
<dbReference type="EMBL" id="QZWG01000004">
    <property type="protein sequence ID" value="RZC16110.1"/>
    <property type="molecule type" value="Genomic_DNA"/>
</dbReference>
<feature type="domain" description="DUF8040" evidence="1">
    <location>
        <begin position="1"/>
        <end position="69"/>
    </location>
</feature>
<accession>A0A445KYV1</accession>
<dbReference type="Pfam" id="PF26138">
    <property type="entry name" value="DUF8040"/>
    <property type="match status" value="1"/>
</dbReference>
<dbReference type="PANTHER" id="PTHR22930:SF281">
    <property type="entry name" value="NUCLEASE"/>
    <property type="match status" value="1"/>
</dbReference>
<dbReference type="InterPro" id="IPR058353">
    <property type="entry name" value="DUF8040"/>
</dbReference>
<keyword evidence="3" id="KW-1185">Reference proteome</keyword>
<dbReference type="PANTHER" id="PTHR22930">
    <property type="match status" value="1"/>
</dbReference>
<reference evidence="2 3" key="1">
    <citation type="submission" date="2018-09" db="EMBL/GenBank/DDBJ databases">
        <title>A high-quality reference genome of wild soybean provides a powerful tool to mine soybean genomes.</title>
        <authorList>
            <person name="Xie M."/>
            <person name="Chung C.Y.L."/>
            <person name="Li M.-W."/>
            <person name="Wong F.-L."/>
            <person name="Chan T.-F."/>
            <person name="Lam H.-M."/>
        </authorList>
    </citation>
    <scope>NUCLEOTIDE SEQUENCE [LARGE SCALE GENOMIC DNA]</scope>
    <source>
        <strain evidence="3">cv. W05</strain>
        <tissue evidence="2">Hypocotyl of etiolated seedlings</tissue>
    </source>
</reference>
<organism evidence="2 3">
    <name type="scientific">Glycine soja</name>
    <name type="common">Wild soybean</name>
    <dbReference type="NCBI Taxonomy" id="3848"/>
    <lineage>
        <taxon>Eukaryota</taxon>
        <taxon>Viridiplantae</taxon>
        <taxon>Streptophyta</taxon>
        <taxon>Embryophyta</taxon>
        <taxon>Tracheophyta</taxon>
        <taxon>Spermatophyta</taxon>
        <taxon>Magnoliopsida</taxon>
        <taxon>eudicotyledons</taxon>
        <taxon>Gunneridae</taxon>
        <taxon>Pentapetalae</taxon>
        <taxon>rosids</taxon>
        <taxon>fabids</taxon>
        <taxon>Fabales</taxon>
        <taxon>Fabaceae</taxon>
        <taxon>Papilionoideae</taxon>
        <taxon>50 kb inversion clade</taxon>
        <taxon>NPAAA clade</taxon>
        <taxon>indigoferoid/millettioid clade</taxon>
        <taxon>Phaseoleae</taxon>
        <taxon>Glycine</taxon>
        <taxon>Glycine subgen. Soja</taxon>
    </lineage>
</organism>